<dbReference type="PANTHER" id="PTHR46173:SF1">
    <property type="entry name" value="CCA TRNA NUCLEOTIDYLTRANSFERASE 1, MITOCHONDRIAL"/>
    <property type="match status" value="1"/>
</dbReference>
<evidence type="ECO:0000256" key="3">
    <source>
        <dbReference type="ARBA" id="ARBA00022695"/>
    </source>
</evidence>
<dbReference type="GO" id="GO:0005739">
    <property type="term" value="C:mitochondrion"/>
    <property type="evidence" value="ECO:0007669"/>
    <property type="project" value="TreeGrafter"/>
</dbReference>
<dbReference type="GO" id="GO:0016779">
    <property type="term" value="F:nucleotidyltransferase activity"/>
    <property type="evidence" value="ECO:0007669"/>
    <property type="project" value="UniProtKB-KW"/>
</dbReference>
<dbReference type="GeneID" id="103521749"/>
<dbReference type="InterPro" id="IPR050264">
    <property type="entry name" value="Bact_CCA-adding_enz_type3_sf"/>
</dbReference>
<accession>A0A1S3DPN3</accession>
<feature type="non-terminal residue" evidence="7">
    <location>
        <position position="1"/>
    </location>
</feature>
<dbReference type="GO" id="GO:0046872">
    <property type="term" value="F:metal ion binding"/>
    <property type="evidence" value="ECO:0007669"/>
    <property type="project" value="UniProtKB-KW"/>
</dbReference>
<keyword evidence="3" id="KW-0808">Transferase</keyword>
<keyword evidence="6" id="KW-1185">Reference proteome</keyword>
<keyword evidence="5" id="KW-0460">Magnesium</keyword>
<evidence type="ECO:0000256" key="1">
    <source>
        <dbReference type="ARBA" id="ARBA00001946"/>
    </source>
</evidence>
<dbReference type="STRING" id="121845.A0A1S3DPN3"/>
<evidence type="ECO:0000313" key="6">
    <source>
        <dbReference type="Proteomes" id="UP000079169"/>
    </source>
</evidence>
<keyword evidence="4" id="KW-0479">Metal-binding</keyword>
<keyword evidence="2" id="KW-0819">tRNA processing</keyword>
<reference evidence="7" key="1">
    <citation type="submission" date="2025-08" db="UniProtKB">
        <authorList>
            <consortium name="RefSeq"/>
        </authorList>
    </citation>
    <scope>IDENTIFICATION</scope>
</reference>
<sequence>LYQNLLLFSKLKATTMREYIVELMKYKEKSELIKDFHKWRLPTFPMNGNIIRQYGTVGGKDLGKVLQGLKEHWSANDFKLTREDLIRELPKIMTELGLETKVPGVAHKPK</sequence>
<gene>
    <name evidence="7" type="primary">LOC103521749</name>
</gene>
<proteinExistence type="predicted"/>
<evidence type="ECO:0000313" key="7">
    <source>
        <dbReference type="RefSeq" id="XP_008485078.1"/>
    </source>
</evidence>
<dbReference type="SUPFAM" id="SSF81891">
    <property type="entry name" value="Poly A polymerase C-terminal region-like"/>
    <property type="match status" value="1"/>
</dbReference>
<dbReference type="Proteomes" id="UP000079169">
    <property type="component" value="Unplaced"/>
</dbReference>
<organism evidence="6 7">
    <name type="scientific">Diaphorina citri</name>
    <name type="common">Asian citrus psyllid</name>
    <dbReference type="NCBI Taxonomy" id="121845"/>
    <lineage>
        <taxon>Eukaryota</taxon>
        <taxon>Metazoa</taxon>
        <taxon>Ecdysozoa</taxon>
        <taxon>Arthropoda</taxon>
        <taxon>Hexapoda</taxon>
        <taxon>Insecta</taxon>
        <taxon>Pterygota</taxon>
        <taxon>Neoptera</taxon>
        <taxon>Paraneoptera</taxon>
        <taxon>Hemiptera</taxon>
        <taxon>Sternorrhyncha</taxon>
        <taxon>Psylloidea</taxon>
        <taxon>Psyllidae</taxon>
        <taxon>Diaphorininae</taxon>
        <taxon>Diaphorina</taxon>
    </lineage>
</organism>
<dbReference type="AlphaFoldDB" id="A0A1S3DPN3"/>
<dbReference type="PANTHER" id="PTHR46173">
    <property type="entry name" value="CCA TRNA NUCLEOTIDYLTRANSFERASE 1, MITOCHONDRIAL"/>
    <property type="match status" value="1"/>
</dbReference>
<comment type="cofactor">
    <cofactor evidence="1">
        <name>Mg(2+)</name>
        <dbReference type="ChEBI" id="CHEBI:18420"/>
    </cofactor>
</comment>
<dbReference type="GO" id="GO:1990180">
    <property type="term" value="P:mitochondrial tRNA 3'-end processing"/>
    <property type="evidence" value="ECO:0007669"/>
    <property type="project" value="TreeGrafter"/>
</dbReference>
<dbReference type="GO" id="GO:0001680">
    <property type="term" value="P:tRNA 3'-terminal CCA addition"/>
    <property type="evidence" value="ECO:0007669"/>
    <property type="project" value="TreeGrafter"/>
</dbReference>
<evidence type="ECO:0000256" key="4">
    <source>
        <dbReference type="ARBA" id="ARBA00022723"/>
    </source>
</evidence>
<dbReference type="RefSeq" id="XP_008485078.1">
    <property type="nucleotide sequence ID" value="XM_008486856.3"/>
</dbReference>
<dbReference type="KEGG" id="dci:103521749"/>
<evidence type="ECO:0000256" key="2">
    <source>
        <dbReference type="ARBA" id="ARBA00022694"/>
    </source>
</evidence>
<dbReference type="PaxDb" id="121845-A0A1S3DPN3"/>
<protein>
    <submittedName>
        <fullName evidence="7">CCA tRNA nucleotidyltransferase 1, mitochondrial-like</fullName>
    </submittedName>
</protein>
<keyword evidence="3" id="KW-0548">Nucleotidyltransferase</keyword>
<name>A0A1S3DPN3_DIACI</name>
<evidence type="ECO:0000256" key="5">
    <source>
        <dbReference type="ARBA" id="ARBA00022842"/>
    </source>
</evidence>
<dbReference type="GO" id="GO:0000049">
    <property type="term" value="F:tRNA binding"/>
    <property type="evidence" value="ECO:0007669"/>
    <property type="project" value="TreeGrafter"/>
</dbReference>